<dbReference type="InterPro" id="IPR020449">
    <property type="entry name" value="Tscrpt_reg_AraC-type_HTH"/>
</dbReference>
<dbReference type="Proteomes" id="UP000570361">
    <property type="component" value="Unassembled WGS sequence"/>
</dbReference>
<dbReference type="InterPro" id="IPR018060">
    <property type="entry name" value="HTH_AraC"/>
</dbReference>
<dbReference type="EMBL" id="JACHXK010000010">
    <property type="protein sequence ID" value="MBB3112146.1"/>
    <property type="molecule type" value="Genomic_DNA"/>
</dbReference>
<sequence length="746" mass="85550">MRFLVPYVTFLILLSVCLAVSYDRTQQIVKEEIKKTNLLALEQAKRTMEIRMSELNNTMWEMLSLASVMRAQYINEPFDGGNSIRFLKASQDLKGMSIQNEFILDYFLLFKRSQLAVNRDKIYTFQELNGLYFRVNGYDYKQWHSLLIESFYQEQYLPAMAITLSDYVHSAIPFVHTLGRKEDSLGSLVILIDNNKVTELLSGLRLSEDSIAYIVNRQGQTISCVTGNHFECSPSASERKLDTTGLILSSTNSSVLGWTFVAVLPKEIVAKQSSDITHSIFQMLLGSLIVGIAAAVWFAYRSSYPLARLVKSLTENGDAQLAARGSTYSWIEETVSRLFERQADIERLHKAQLPLIQNAFSERLLKGGFSSEAEIRTSMAHAGIAMESLSYLVLAVHFPGYGDEANPRILAEIETKKMIVKEALAACWGDKIRIHDAEIYHLAIIYRCSPEEINNKRAIEQRAVQLIAGIYRRSEESVPVLITAGSCCSELLQLPQSYREAIQAFRHQEWEEYCSFIWYDECKMSRTLMFYPQGMESQLFNFTLIGDEERCEGLLRYLYEENVRKRKLSLAMKQQFLNELNGTYIKILAEQNREPAEGEGCIQLATIKEAETYFERLIGKYKELCHLINLDKRSHHSELRDKLIAFIEEHAFDADLSVTKVASVFDISAAYFSQFFKEQTGKNFSFYLEEIRMGRATELLVNRKLSIHEVAVLSGYNSSNTFIRAFKRRFDMTPSEYRQIQTNACM</sequence>
<evidence type="ECO:0000256" key="3">
    <source>
        <dbReference type="ARBA" id="ARBA00023163"/>
    </source>
</evidence>
<dbReference type="PRINTS" id="PR00032">
    <property type="entry name" value="HTHARAC"/>
</dbReference>
<dbReference type="Pfam" id="PF12833">
    <property type="entry name" value="HTH_18"/>
    <property type="match status" value="1"/>
</dbReference>
<feature type="domain" description="HTH araC/xylS-type" evidence="5">
    <location>
        <begin position="641"/>
        <end position="740"/>
    </location>
</feature>
<dbReference type="SMART" id="SM00342">
    <property type="entry name" value="HTH_ARAC"/>
    <property type="match status" value="1"/>
</dbReference>
<evidence type="ECO:0000313" key="6">
    <source>
        <dbReference type="EMBL" id="MBB3112146.1"/>
    </source>
</evidence>
<dbReference type="PROSITE" id="PS01124">
    <property type="entry name" value="HTH_ARAC_FAMILY_2"/>
    <property type="match status" value="1"/>
</dbReference>
<dbReference type="GO" id="GO:0003700">
    <property type="term" value="F:DNA-binding transcription factor activity"/>
    <property type="evidence" value="ECO:0007669"/>
    <property type="project" value="InterPro"/>
</dbReference>
<keyword evidence="1" id="KW-0805">Transcription regulation</keyword>
<keyword evidence="3" id="KW-0804">Transcription</keyword>
<keyword evidence="4" id="KW-1133">Transmembrane helix</keyword>
<organism evidence="6 7">
    <name type="scientific">Paenibacillus phyllosphaerae</name>
    <dbReference type="NCBI Taxonomy" id="274593"/>
    <lineage>
        <taxon>Bacteria</taxon>
        <taxon>Bacillati</taxon>
        <taxon>Bacillota</taxon>
        <taxon>Bacilli</taxon>
        <taxon>Bacillales</taxon>
        <taxon>Paenibacillaceae</taxon>
        <taxon>Paenibacillus</taxon>
    </lineage>
</organism>
<accession>A0A7W5B1W4</accession>
<dbReference type="GO" id="GO:0043565">
    <property type="term" value="F:sequence-specific DNA binding"/>
    <property type="evidence" value="ECO:0007669"/>
    <property type="project" value="InterPro"/>
</dbReference>
<reference evidence="6 7" key="1">
    <citation type="submission" date="2020-08" db="EMBL/GenBank/DDBJ databases">
        <title>Genomic Encyclopedia of Type Strains, Phase III (KMG-III): the genomes of soil and plant-associated and newly described type strains.</title>
        <authorList>
            <person name="Whitman W."/>
        </authorList>
    </citation>
    <scope>NUCLEOTIDE SEQUENCE [LARGE SCALE GENOMIC DNA]</scope>
    <source>
        <strain evidence="6 7">CECT 5862</strain>
    </source>
</reference>
<dbReference type="AlphaFoldDB" id="A0A7W5B1W4"/>
<evidence type="ECO:0000259" key="5">
    <source>
        <dbReference type="PROSITE" id="PS01124"/>
    </source>
</evidence>
<keyword evidence="4" id="KW-0472">Membrane</keyword>
<feature type="transmembrane region" description="Helical" evidence="4">
    <location>
        <begin position="280"/>
        <end position="300"/>
    </location>
</feature>
<keyword evidence="2 6" id="KW-0238">DNA-binding</keyword>
<gene>
    <name evidence="6" type="ORF">FHS18_004224</name>
</gene>
<dbReference type="InterPro" id="IPR009057">
    <property type="entry name" value="Homeodomain-like_sf"/>
</dbReference>
<dbReference type="Gene3D" id="1.10.10.60">
    <property type="entry name" value="Homeodomain-like"/>
    <property type="match status" value="2"/>
</dbReference>
<keyword evidence="7" id="KW-1185">Reference proteome</keyword>
<comment type="caution">
    <text evidence="6">The sequence shown here is derived from an EMBL/GenBank/DDBJ whole genome shotgun (WGS) entry which is preliminary data.</text>
</comment>
<dbReference type="SUPFAM" id="SSF46689">
    <property type="entry name" value="Homeodomain-like"/>
    <property type="match status" value="1"/>
</dbReference>
<dbReference type="PANTHER" id="PTHR43280">
    <property type="entry name" value="ARAC-FAMILY TRANSCRIPTIONAL REGULATOR"/>
    <property type="match status" value="1"/>
</dbReference>
<dbReference type="PANTHER" id="PTHR43280:SF2">
    <property type="entry name" value="HTH-TYPE TRANSCRIPTIONAL REGULATOR EXSA"/>
    <property type="match status" value="1"/>
</dbReference>
<keyword evidence="4" id="KW-0812">Transmembrane</keyword>
<evidence type="ECO:0000256" key="1">
    <source>
        <dbReference type="ARBA" id="ARBA00023015"/>
    </source>
</evidence>
<evidence type="ECO:0000256" key="2">
    <source>
        <dbReference type="ARBA" id="ARBA00023125"/>
    </source>
</evidence>
<protein>
    <submittedName>
        <fullName evidence="6">AraC-like DNA-binding protein</fullName>
    </submittedName>
</protein>
<evidence type="ECO:0000313" key="7">
    <source>
        <dbReference type="Proteomes" id="UP000570361"/>
    </source>
</evidence>
<evidence type="ECO:0000256" key="4">
    <source>
        <dbReference type="SAM" id="Phobius"/>
    </source>
</evidence>
<name>A0A7W5B1W4_9BACL</name>
<dbReference type="PROSITE" id="PS00041">
    <property type="entry name" value="HTH_ARAC_FAMILY_1"/>
    <property type="match status" value="1"/>
</dbReference>
<dbReference type="InterPro" id="IPR018062">
    <property type="entry name" value="HTH_AraC-typ_CS"/>
</dbReference>
<proteinExistence type="predicted"/>